<accession>A0ACC6A4Z3</accession>
<name>A0ACC6A4Z3_9BACI</name>
<protein>
    <submittedName>
        <fullName evidence="1">Uncharacterized protein</fullName>
    </submittedName>
</protein>
<organism evidence="1 2">
    <name type="scientific">Bacillus cytotoxicus</name>
    <dbReference type="NCBI Taxonomy" id="580165"/>
    <lineage>
        <taxon>Bacteria</taxon>
        <taxon>Bacillati</taxon>
        <taxon>Bacillota</taxon>
        <taxon>Bacilli</taxon>
        <taxon>Bacillales</taxon>
        <taxon>Bacillaceae</taxon>
        <taxon>Bacillus</taxon>
        <taxon>Bacillus cereus group</taxon>
    </lineage>
</organism>
<evidence type="ECO:0000313" key="2">
    <source>
        <dbReference type="Proteomes" id="UP001202289"/>
    </source>
</evidence>
<evidence type="ECO:0000313" key="1">
    <source>
        <dbReference type="EMBL" id="MCM3735102.1"/>
    </source>
</evidence>
<comment type="caution">
    <text evidence="1">The sequence shown here is derived from an EMBL/GenBank/DDBJ whole genome shotgun (WGS) entry which is preliminary data.</text>
</comment>
<dbReference type="EMBL" id="JAMBOP010000004">
    <property type="protein sequence ID" value="MCM3735102.1"/>
    <property type="molecule type" value="Genomic_DNA"/>
</dbReference>
<dbReference type="Proteomes" id="UP001202289">
    <property type="component" value="Unassembled WGS sequence"/>
</dbReference>
<proteinExistence type="predicted"/>
<sequence length="219" mass="24194">MNGLCNQLCILKPGTEVDFLLRGASRTTTLTFINFDPENGCITGKDCNGAIRTLSCHCICAFSPRIPRKELCCKIIVEHKTQLVPPAKKGTACATKTVVANIEKVCPEVVVICGVIHKTITYTAVIDGCEVPNHVIKDEIPFQCLIEQNDIKEGDDQCGITQQDGIKEGDQFRIIQQGILCEVFAHEANFGGHDHSVAFKFVEKDIVKICIEKVRKTNY</sequence>
<keyword evidence="2" id="KW-1185">Reference proteome</keyword>
<gene>
    <name evidence="1" type="ORF">M3215_04545</name>
</gene>
<reference evidence="1" key="1">
    <citation type="submission" date="2022-05" db="EMBL/GenBank/DDBJ databases">
        <title>Comparative Genomics of Spacecraft Associated Microbes.</title>
        <authorList>
            <person name="Tran M.T."/>
            <person name="Wright A."/>
            <person name="Seuylemezian A."/>
            <person name="Eisen J."/>
            <person name="Coil D."/>
        </authorList>
    </citation>
    <scope>NUCLEOTIDE SEQUENCE</scope>
    <source>
        <strain evidence="1">FAIRING 10M-2.2</strain>
    </source>
</reference>